<evidence type="ECO:0000313" key="1">
    <source>
        <dbReference type="EnsemblPlants" id="OB02G16680.1"/>
    </source>
</evidence>
<keyword evidence="2" id="KW-1185">Reference proteome</keyword>
<accession>J3LAK1</accession>
<dbReference type="EnsemblPlants" id="OB02G16680.1">
    <property type="protein sequence ID" value="OB02G16680.1"/>
    <property type="gene ID" value="OB02G16680"/>
</dbReference>
<sequence>MEKIKTVKQKIKKKIGKNWVLELVVEGSWLTKLNAQRSSLSSPNGAFSCNVSITHHTSRSLLLPPLDLLPDVLAINPTSSSHENGS</sequence>
<evidence type="ECO:0000313" key="2">
    <source>
        <dbReference type="Proteomes" id="UP000006038"/>
    </source>
</evidence>
<proteinExistence type="predicted"/>
<protein>
    <submittedName>
        <fullName evidence="1">Uncharacterized protein</fullName>
    </submittedName>
</protein>
<name>J3LAK1_ORYBR</name>
<dbReference type="Proteomes" id="UP000006038">
    <property type="component" value="Unassembled WGS sequence"/>
</dbReference>
<organism evidence="1">
    <name type="scientific">Oryza brachyantha</name>
    <name type="common">malo sina</name>
    <dbReference type="NCBI Taxonomy" id="4533"/>
    <lineage>
        <taxon>Eukaryota</taxon>
        <taxon>Viridiplantae</taxon>
        <taxon>Streptophyta</taxon>
        <taxon>Embryophyta</taxon>
        <taxon>Tracheophyta</taxon>
        <taxon>Spermatophyta</taxon>
        <taxon>Magnoliopsida</taxon>
        <taxon>Liliopsida</taxon>
        <taxon>Poales</taxon>
        <taxon>Poaceae</taxon>
        <taxon>BOP clade</taxon>
        <taxon>Oryzoideae</taxon>
        <taxon>Oryzeae</taxon>
        <taxon>Oryzinae</taxon>
        <taxon>Oryza</taxon>
    </lineage>
</organism>
<dbReference type="Gramene" id="OB02G16680.1">
    <property type="protein sequence ID" value="OB02G16680.1"/>
    <property type="gene ID" value="OB02G16680"/>
</dbReference>
<dbReference type="HOGENOM" id="CLU_2501522_0_0_1"/>
<dbReference type="AlphaFoldDB" id="J3LAK1"/>
<reference evidence="1" key="1">
    <citation type="submission" date="2013-04" db="UniProtKB">
        <authorList>
            <consortium name="EnsemblPlants"/>
        </authorList>
    </citation>
    <scope>IDENTIFICATION</scope>
</reference>